<comment type="similarity">
    <text evidence="1">Belongs to the short-chain dehydrogenases/reductases (SDR) family.</text>
</comment>
<name>A0A9W4UG07_9PLEO</name>
<evidence type="ECO:0000256" key="3">
    <source>
        <dbReference type="ARBA" id="ARBA00023002"/>
    </source>
</evidence>
<dbReference type="SUPFAM" id="SSF51735">
    <property type="entry name" value="NAD(P)-binding Rossmann-fold domains"/>
    <property type="match status" value="1"/>
</dbReference>
<sequence length="283" mass="30676">MPLYKPSNTNVHVTAQFSLKGKTAAVTGGVRGIGLAASRALAEAGANVAILYSSSKDAESTASTLASETGVTVKAYKASVQNKDEIDSVLKTIASDFGGTLDIVVANAGIANHYPAEEYTEEQWREVMAVNLDGAFYTAQSAGNIFKKQGHGNLIFTASVSAILVNVPQKQAAYNASKAGVVQLARCLSVEWVDFARVNCISPGFIATDMLDVHPQEWRDKWFGMIPAKRLCDPEELKGAYVFLASDASTYMSKFIFPVCLLCCLRLRNWMCVNLCLQLVRTW</sequence>
<dbReference type="PRINTS" id="PR00080">
    <property type="entry name" value="SDRFAMILY"/>
</dbReference>
<reference evidence="6" key="1">
    <citation type="submission" date="2023-01" db="EMBL/GenBank/DDBJ databases">
        <authorList>
            <person name="Van Ghelder C."/>
            <person name="Rancurel C."/>
        </authorList>
    </citation>
    <scope>NUCLEOTIDE SEQUENCE</scope>
    <source>
        <strain evidence="6">CNCM I-4278</strain>
    </source>
</reference>
<dbReference type="InterPro" id="IPR036291">
    <property type="entry name" value="NAD(P)-bd_dom_sf"/>
</dbReference>
<dbReference type="Gene3D" id="3.40.50.720">
    <property type="entry name" value="NAD(P)-binding Rossmann-like Domain"/>
    <property type="match status" value="1"/>
</dbReference>
<evidence type="ECO:0000256" key="2">
    <source>
        <dbReference type="ARBA" id="ARBA00022857"/>
    </source>
</evidence>
<accession>A0A9W4UG07</accession>
<comment type="caution">
    <text evidence="6">The sequence shown here is derived from an EMBL/GenBank/DDBJ whole genome shotgun (WGS) entry which is preliminary data.</text>
</comment>
<keyword evidence="7" id="KW-1185">Reference proteome</keyword>
<organism evidence="6 7">
    <name type="scientific">Periconia digitata</name>
    <dbReference type="NCBI Taxonomy" id="1303443"/>
    <lineage>
        <taxon>Eukaryota</taxon>
        <taxon>Fungi</taxon>
        <taxon>Dikarya</taxon>
        <taxon>Ascomycota</taxon>
        <taxon>Pezizomycotina</taxon>
        <taxon>Dothideomycetes</taxon>
        <taxon>Pleosporomycetidae</taxon>
        <taxon>Pleosporales</taxon>
        <taxon>Massarineae</taxon>
        <taxon>Periconiaceae</taxon>
        <taxon>Periconia</taxon>
    </lineage>
</organism>
<evidence type="ECO:0000313" key="6">
    <source>
        <dbReference type="EMBL" id="CAI6335265.1"/>
    </source>
</evidence>
<evidence type="ECO:0000256" key="5">
    <source>
        <dbReference type="ARBA" id="ARBA00069279"/>
    </source>
</evidence>
<dbReference type="PRINTS" id="PR00081">
    <property type="entry name" value="GDHRDH"/>
</dbReference>
<dbReference type="PANTHER" id="PTHR43008">
    <property type="entry name" value="BENZIL REDUCTASE"/>
    <property type="match status" value="1"/>
</dbReference>
<dbReference type="GO" id="GO:0050085">
    <property type="term" value="F:mannitol 2-dehydrogenase (NADP+) activity"/>
    <property type="evidence" value="ECO:0007669"/>
    <property type="project" value="UniProtKB-EC"/>
</dbReference>
<evidence type="ECO:0000256" key="1">
    <source>
        <dbReference type="ARBA" id="ARBA00006484"/>
    </source>
</evidence>
<dbReference type="PANTHER" id="PTHR43008:SF12">
    <property type="entry name" value="OXIDOREDUCTASE, SHORT CHAIN DEHYDROGENASE_REDUCTASE FAMILY (AFU_ORTHOLOGUE AFUA_6G13830)"/>
    <property type="match status" value="1"/>
</dbReference>
<dbReference type="EC" id="1.1.1.138" evidence="4"/>
<dbReference type="FunFam" id="3.40.50.720:FF:000090">
    <property type="entry name" value="NADP-dependent mannitol dehydrogenase"/>
    <property type="match status" value="1"/>
</dbReference>
<gene>
    <name evidence="6" type="ORF">PDIGIT_LOCUS8344</name>
</gene>
<dbReference type="Proteomes" id="UP001152607">
    <property type="component" value="Unassembled WGS sequence"/>
</dbReference>
<dbReference type="EMBL" id="CAOQHR010000005">
    <property type="protein sequence ID" value="CAI6335265.1"/>
    <property type="molecule type" value="Genomic_DNA"/>
</dbReference>
<evidence type="ECO:0000256" key="4">
    <source>
        <dbReference type="ARBA" id="ARBA00066645"/>
    </source>
</evidence>
<dbReference type="AlphaFoldDB" id="A0A9W4UG07"/>
<proteinExistence type="inferred from homology"/>
<dbReference type="GO" id="GO:0050664">
    <property type="term" value="F:oxidoreductase activity, acting on NAD(P)H, oxygen as acceptor"/>
    <property type="evidence" value="ECO:0007669"/>
    <property type="project" value="TreeGrafter"/>
</dbReference>
<evidence type="ECO:0000313" key="7">
    <source>
        <dbReference type="Proteomes" id="UP001152607"/>
    </source>
</evidence>
<dbReference type="Pfam" id="PF13561">
    <property type="entry name" value="adh_short_C2"/>
    <property type="match status" value="1"/>
</dbReference>
<dbReference type="InterPro" id="IPR020904">
    <property type="entry name" value="Sc_DH/Rdtase_CS"/>
</dbReference>
<dbReference type="PROSITE" id="PS00061">
    <property type="entry name" value="ADH_SHORT"/>
    <property type="match status" value="1"/>
</dbReference>
<dbReference type="InterPro" id="IPR002347">
    <property type="entry name" value="SDR_fam"/>
</dbReference>
<dbReference type="GO" id="GO:0019594">
    <property type="term" value="P:mannitol metabolic process"/>
    <property type="evidence" value="ECO:0007669"/>
    <property type="project" value="UniProtKB-ARBA"/>
</dbReference>
<protein>
    <recommendedName>
        <fullName evidence="5">NADP-dependent mannitol dehydrogenase</fullName>
        <ecNumber evidence="4">1.1.1.138</ecNumber>
    </recommendedName>
</protein>
<keyword evidence="2" id="KW-0521">NADP</keyword>
<keyword evidence="3" id="KW-0560">Oxidoreductase</keyword>
<dbReference type="OrthoDB" id="1888931at2759"/>
<dbReference type="CDD" id="cd05352">
    <property type="entry name" value="MDH-like_SDR_c"/>
    <property type="match status" value="1"/>
</dbReference>